<dbReference type="EMBL" id="JH712079">
    <property type="protein sequence ID" value="EFO22833.1"/>
    <property type="molecule type" value="Genomic_DNA"/>
</dbReference>
<gene>
    <name evidence="1" type="ORF">LOAG_05650</name>
</gene>
<sequence>MSYQWSHGVKNRSINTLYPLKVNDEEKSLDVNDKEDIKIQSNHQEIDKPGDSIALRTRSTTKRQFPILPPEIQFPSIGNVGKPEKIYNAVKPTFVHQKSVS</sequence>
<dbReference type="InParanoid" id="A0A1S0TZG0"/>
<name>A0A1S0TZG0_LOALO</name>
<dbReference type="RefSeq" id="XP_003141235.1">
    <property type="nucleotide sequence ID" value="XM_003141187.1"/>
</dbReference>
<reference evidence="1" key="1">
    <citation type="submission" date="2012-04" db="EMBL/GenBank/DDBJ databases">
        <title>The Genome Sequence of Loa loa.</title>
        <authorList>
            <consortium name="The Broad Institute Genome Sequencing Platform"/>
            <consortium name="Broad Institute Genome Sequencing Center for Infectious Disease"/>
            <person name="Nutman T.B."/>
            <person name="Fink D.L."/>
            <person name="Russ C."/>
            <person name="Young S."/>
            <person name="Zeng Q."/>
            <person name="Gargeya S."/>
            <person name="Alvarado L."/>
            <person name="Berlin A."/>
            <person name="Chapman S.B."/>
            <person name="Chen Z."/>
            <person name="Freedman E."/>
            <person name="Gellesch M."/>
            <person name="Goldberg J."/>
            <person name="Griggs A."/>
            <person name="Gujja S."/>
            <person name="Heilman E.R."/>
            <person name="Heiman D."/>
            <person name="Howarth C."/>
            <person name="Mehta T."/>
            <person name="Neiman D."/>
            <person name="Pearson M."/>
            <person name="Roberts A."/>
            <person name="Saif S."/>
            <person name="Shea T."/>
            <person name="Shenoy N."/>
            <person name="Sisk P."/>
            <person name="Stolte C."/>
            <person name="Sykes S."/>
            <person name="White J."/>
            <person name="Yandava C."/>
            <person name="Haas B."/>
            <person name="Henn M.R."/>
            <person name="Nusbaum C."/>
            <person name="Birren B."/>
        </authorList>
    </citation>
    <scope>NUCLEOTIDE SEQUENCE [LARGE SCALE GENOMIC DNA]</scope>
</reference>
<organism evidence="1">
    <name type="scientific">Loa loa</name>
    <name type="common">Eye worm</name>
    <name type="synonym">Filaria loa</name>
    <dbReference type="NCBI Taxonomy" id="7209"/>
    <lineage>
        <taxon>Eukaryota</taxon>
        <taxon>Metazoa</taxon>
        <taxon>Ecdysozoa</taxon>
        <taxon>Nematoda</taxon>
        <taxon>Chromadorea</taxon>
        <taxon>Rhabditida</taxon>
        <taxon>Spirurina</taxon>
        <taxon>Spiruromorpha</taxon>
        <taxon>Filarioidea</taxon>
        <taxon>Onchocercidae</taxon>
        <taxon>Loa</taxon>
    </lineage>
</organism>
<protein>
    <submittedName>
        <fullName evidence="1">Uncharacterized protein</fullName>
    </submittedName>
</protein>
<dbReference type="AlphaFoldDB" id="A0A1S0TZG0"/>
<proteinExistence type="predicted"/>
<dbReference type="GeneID" id="9943060"/>
<accession>A0A1S0TZG0</accession>
<dbReference type="CTD" id="9943060"/>
<evidence type="ECO:0000313" key="1">
    <source>
        <dbReference type="EMBL" id="EFO22833.1"/>
    </source>
</evidence>
<dbReference type="KEGG" id="loa:LOAG_05650"/>